<dbReference type="Pfam" id="PF00001">
    <property type="entry name" value="7tm_1"/>
    <property type="match status" value="1"/>
</dbReference>
<evidence type="ECO:0000256" key="1">
    <source>
        <dbReference type="ARBA" id="ARBA00004141"/>
    </source>
</evidence>
<feature type="domain" description="G-protein coupled receptors family 1 profile" evidence="10">
    <location>
        <begin position="41"/>
        <end position="356"/>
    </location>
</feature>
<evidence type="ECO:0000256" key="6">
    <source>
        <dbReference type="ARBA" id="ARBA00023170"/>
    </source>
</evidence>
<evidence type="ECO:0000256" key="5">
    <source>
        <dbReference type="ARBA" id="ARBA00023136"/>
    </source>
</evidence>
<evidence type="ECO:0000256" key="7">
    <source>
        <dbReference type="ARBA" id="ARBA00023224"/>
    </source>
</evidence>
<feature type="transmembrane region" description="Helical" evidence="9">
    <location>
        <begin position="187"/>
        <end position="215"/>
    </location>
</feature>
<dbReference type="GO" id="GO:0004930">
    <property type="term" value="F:G protein-coupled receptor activity"/>
    <property type="evidence" value="ECO:0007669"/>
    <property type="project" value="UniProtKB-KW"/>
</dbReference>
<comment type="subcellular location">
    <subcellularLocation>
        <location evidence="1">Membrane</location>
        <topology evidence="1">Multi-pass membrane protein</topology>
    </subcellularLocation>
</comment>
<keyword evidence="13" id="KW-1185">Reference proteome</keyword>
<evidence type="ECO:0000313" key="13">
    <source>
        <dbReference type="Proteomes" id="UP000663828"/>
    </source>
</evidence>
<dbReference type="EMBL" id="CAJNOJ010000100">
    <property type="protein sequence ID" value="CAF1108049.1"/>
    <property type="molecule type" value="Genomic_DNA"/>
</dbReference>
<feature type="transmembrane region" description="Helical" evidence="9">
    <location>
        <begin position="336"/>
        <end position="358"/>
    </location>
</feature>
<evidence type="ECO:0000256" key="8">
    <source>
        <dbReference type="SAM" id="MobiDB-lite"/>
    </source>
</evidence>
<evidence type="ECO:0000256" key="2">
    <source>
        <dbReference type="ARBA" id="ARBA00022692"/>
    </source>
</evidence>
<keyword evidence="7" id="KW-0807">Transducer</keyword>
<evidence type="ECO:0000259" key="10">
    <source>
        <dbReference type="PROSITE" id="PS50262"/>
    </source>
</evidence>
<keyword evidence="6" id="KW-0675">Receptor</keyword>
<dbReference type="AlphaFoldDB" id="A0A814G442"/>
<name>A0A814G442_ADIRI</name>
<feature type="transmembrane region" description="Helical" evidence="9">
    <location>
        <begin position="22"/>
        <end position="41"/>
    </location>
</feature>
<dbReference type="PANTHER" id="PTHR24240">
    <property type="entry name" value="OPSIN"/>
    <property type="match status" value="1"/>
</dbReference>
<dbReference type="OrthoDB" id="2101615at2759"/>
<keyword evidence="3 9" id="KW-1133">Transmembrane helix</keyword>
<dbReference type="Gene3D" id="1.20.1070.10">
    <property type="entry name" value="Rhodopsin 7-helix transmembrane proteins"/>
    <property type="match status" value="1"/>
</dbReference>
<feature type="transmembrane region" description="Helical" evidence="9">
    <location>
        <begin position="102"/>
        <end position="121"/>
    </location>
</feature>
<accession>A0A814G442</accession>
<feature type="transmembrane region" description="Helical" evidence="9">
    <location>
        <begin position="62"/>
        <end position="82"/>
    </location>
</feature>
<evidence type="ECO:0000313" key="12">
    <source>
        <dbReference type="EMBL" id="CAF1108049.1"/>
    </source>
</evidence>
<keyword evidence="5 9" id="KW-0472">Membrane</keyword>
<dbReference type="EMBL" id="CAJNOR010000730">
    <property type="protein sequence ID" value="CAF0993299.1"/>
    <property type="molecule type" value="Genomic_DNA"/>
</dbReference>
<protein>
    <recommendedName>
        <fullName evidence="10">G-protein coupled receptors family 1 profile domain-containing protein</fullName>
    </recommendedName>
</protein>
<feature type="transmembrane region" description="Helical" evidence="9">
    <location>
        <begin position="141"/>
        <end position="160"/>
    </location>
</feature>
<keyword evidence="2 9" id="KW-0812">Transmembrane</keyword>
<dbReference type="InterPro" id="IPR050125">
    <property type="entry name" value="GPCR_opsins"/>
</dbReference>
<comment type="caution">
    <text evidence="11">The sequence shown here is derived from an EMBL/GenBank/DDBJ whole genome shotgun (WGS) entry which is preliminary data.</text>
</comment>
<evidence type="ECO:0000313" key="11">
    <source>
        <dbReference type="EMBL" id="CAF0993299.1"/>
    </source>
</evidence>
<dbReference type="PRINTS" id="PR00237">
    <property type="entry name" value="GPCRRHODOPSN"/>
</dbReference>
<organism evidence="11 13">
    <name type="scientific">Adineta ricciae</name>
    <name type="common">Rotifer</name>
    <dbReference type="NCBI Taxonomy" id="249248"/>
    <lineage>
        <taxon>Eukaryota</taxon>
        <taxon>Metazoa</taxon>
        <taxon>Spiralia</taxon>
        <taxon>Gnathifera</taxon>
        <taxon>Rotifera</taxon>
        <taxon>Eurotatoria</taxon>
        <taxon>Bdelloidea</taxon>
        <taxon>Adinetida</taxon>
        <taxon>Adinetidae</taxon>
        <taxon>Adineta</taxon>
    </lineage>
</organism>
<reference evidence="11" key="1">
    <citation type="submission" date="2021-02" db="EMBL/GenBank/DDBJ databases">
        <authorList>
            <person name="Nowell W R."/>
        </authorList>
    </citation>
    <scope>NUCLEOTIDE SEQUENCE</scope>
</reference>
<sequence>MDSNMTLCVRTLFHEIKPTECLLGRICALAIVLVSIFAIFFNIRFLHWSSYHRNVRSRQYSLIISMIISSISVVLVISPSIFSQCFYCYRWCSEFYCLFEGFVNYLNGCVNMFMLMMISLIRYSSVIHTNIRQRYFEQHSCLTVISCWLCGLLFAVPPLFHWNEYVPEGVGFHCGLNWFDRSTKSRVYFVLTFAFVYFIPLLILLIVNIYVYCVIRRLIRGETRVTQSNAHLTDQPHRSTSCTTTSTRSSSTNTDKSDRIRSMNSLSGHPSLIPRRTLDIIQSYHRLSRLNRLRADRRFALATTFLISEYVLSWTPYAIVALIYLFDIDLISQHSITMTICAFIAKISMILNPFLYIATTKKSQLGTILLCKTCSCSYCRLKKNIIAL</sequence>
<proteinExistence type="predicted"/>
<keyword evidence="4" id="KW-0297">G-protein coupled receptor</keyword>
<dbReference type="Proteomes" id="UP000663828">
    <property type="component" value="Unassembled WGS sequence"/>
</dbReference>
<feature type="transmembrane region" description="Helical" evidence="9">
    <location>
        <begin position="299"/>
        <end position="324"/>
    </location>
</feature>
<dbReference type="PROSITE" id="PS50262">
    <property type="entry name" value="G_PROTEIN_RECEP_F1_2"/>
    <property type="match status" value="1"/>
</dbReference>
<dbReference type="InterPro" id="IPR017452">
    <property type="entry name" value="GPCR_Rhodpsn_7TM"/>
</dbReference>
<dbReference type="InterPro" id="IPR000276">
    <property type="entry name" value="GPCR_Rhodpsn"/>
</dbReference>
<evidence type="ECO:0000256" key="4">
    <source>
        <dbReference type="ARBA" id="ARBA00023040"/>
    </source>
</evidence>
<feature type="compositionally biased region" description="Low complexity" evidence="8">
    <location>
        <begin position="239"/>
        <end position="254"/>
    </location>
</feature>
<evidence type="ECO:0000256" key="3">
    <source>
        <dbReference type="ARBA" id="ARBA00022989"/>
    </source>
</evidence>
<dbReference type="SUPFAM" id="SSF81321">
    <property type="entry name" value="Family A G protein-coupled receptor-like"/>
    <property type="match status" value="1"/>
</dbReference>
<feature type="region of interest" description="Disordered" evidence="8">
    <location>
        <begin position="230"/>
        <end position="267"/>
    </location>
</feature>
<evidence type="ECO:0000256" key="9">
    <source>
        <dbReference type="SAM" id="Phobius"/>
    </source>
</evidence>
<gene>
    <name evidence="12" type="ORF">EDS130_LOCUS20351</name>
    <name evidence="11" type="ORF">XAT740_LOCUS12813</name>
</gene>
<dbReference type="Proteomes" id="UP000663852">
    <property type="component" value="Unassembled WGS sequence"/>
</dbReference>
<dbReference type="GO" id="GO:0016020">
    <property type="term" value="C:membrane"/>
    <property type="evidence" value="ECO:0007669"/>
    <property type="project" value="UniProtKB-SubCell"/>
</dbReference>